<dbReference type="PANTHER" id="PTHR30405:SF11">
    <property type="entry name" value="RNA-GUIDED DNA ENDONUCLEASE RV2885C-RELATED"/>
    <property type="match status" value="1"/>
</dbReference>
<dbReference type="GO" id="GO:0004519">
    <property type="term" value="F:endonuclease activity"/>
    <property type="evidence" value="ECO:0007669"/>
    <property type="project" value="UniProtKB-KW"/>
</dbReference>
<evidence type="ECO:0000313" key="8">
    <source>
        <dbReference type="EMBL" id="MDJ1172077.1"/>
    </source>
</evidence>
<keyword evidence="8" id="KW-0378">Hydrolase</keyword>
<dbReference type="Proteomes" id="UP001235303">
    <property type="component" value="Unassembled WGS sequence"/>
</dbReference>
<name>A0ABT7AYU3_9CYAN</name>
<dbReference type="Pfam" id="PF07282">
    <property type="entry name" value="Cas12f1-like_TNB"/>
    <property type="match status" value="1"/>
</dbReference>
<evidence type="ECO:0000259" key="6">
    <source>
        <dbReference type="Pfam" id="PF01385"/>
    </source>
</evidence>
<evidence type="ECO:0000256" key="4">
    <source>
        <dbReference type="ARBA" id="ARBA00023125"/>
    </source>
</evidence>
<evidence type="ECO:0000256" key="5">
    <source>
        <dbReference type="ARBA" id="ARBA00023172"/>
    </source>
</evidence>
<feature type="domain" description="Cas12f1-like TNB" evidence="7">
    <location>
        <begin position="292"/>
        <end position="357"/>
    </location>
</feature>
<keyword evidence="5" id="KW-0233">DNA recombination</keyword>
<comment type="similarity">
    <text evidence="2">In the N-terminal section; belongs to the transposase 2 family.</text>
</comment>
<dbReference type="InterPro" id="IPR001959">
    <property type="entry name" value="Transposase"/>
</dbReference>
<keyword evidence="9" id="KW-1185">Reference proteome</keyword>
<evidence type="ECO:0000259" key="7">
    <source>
        <dbReference type="Pfam" id="PF07282"/>
    </source>
</evidence>
<keyword evidence="8" id="KW-0540">Nuclease</keyword>
<sequence>MLVLESKLKGRTEQYNLIEEAIRTALFCRNKALRYWMDNYGTDKYDLNKYMPFLAKEFSFAKKLNSQARQASAERAWSAISRFLDNCKKKVSGKKGYPKFKKHGHSVEYKTTGWKLSEDRKYLTLTDGFKIGRLKLVGSRDLNFYPIEKIKRIRLIRRADGYYAQFCVDIERKEEIEPTHTTIGLDVGLNHFYTDSKGQVIENPRYLRKSELQLKKLQRKVSKREKGSANRRQAIKRLAKKHLQISRQRKDFAVKTARCVVRSNDLIAYEDLQVRNMIKNHKLAKSITDASWSMFRQWVEYFGKVFGRMTIAVPPQYTSQNCSNCGKQIVKTLSQRTHCCGHCGTVLDRDHNAALNILASGLNRVGHTQIHACGENDLCQVDASLLGKLSR</sequence>
<proteinExistence type="inferred from homology"/>
<dbReference type="Pfam" id="PF01385">
    <property type="entry name" value="OrfB_IS605"/>
    <property type="match status" value="1"/>
</dbReference>
<keyword evidence="4" id="KW-0238">DNA-binding</keyword>
<evidence type="ECO:0000313" key="9">
    <source>
        <dbReference type="Proteomes" id="UP001235303"/>
    </source>
</evidence>
<comment type="similarity">
    <text evidence="1">In the C-terminal section; belongs to the transposase 35 family.</text>
</comment>
<dbReference type="NCBIfam" id="TIGR01766">
    <property type="entry name" value="IS200/IS605 family accessory protein TnpB-like domain"/>
    <property type="match status" value="1"/>
</dbReference>
<reference evidence="8 9" key="1">
    <citation type="submission" date="2023-01" db="EMBL/GenBank/DDBJ databases">
        <title>Novel diversity within Roseofilum (Cyanobacteria; Desertifilaceae) from marine benthic mats with descriptions of four novel species.</title>
        <authorList>
            <person name="Wang Y."/>
            <person name="Berthold D.E."/>
            <person name="Hu J."/>
            <person name="Lefler F.W."/>
            <person name="Laughinghouse H.D. IV."/>
        </authorList>
    </citation>
    <scope>NUCLEOTIDE SEQUENCE [LARGE SCALE GENOMIC DNA]</scope>
    <source>
        <strain evidence="8 9">BLCC-M154</strain>
    </source>
</reference>
<dbReference type="InterPro" id="IPR051399">
    <property type="entry name" value="RNA-guided_DNA_endo/Transpos"/>
</dbReference>
<dbReference type="InterPro" id="IPR010095">
    <property type="entry name" value="Cas12f1-like_TNB"/>
</dbReference>
<keyword evidence="3" id="KW-0815">Transposition</keyword>
<protein>
    <submittedName>
        <fullName evidence="8">RNA-guided endonuclease TnpB family protein</fullName>
    </submittedName>
</protein>
<accession>A0ABT7AYU3</accession>
<dbReference type="EMBL" id="JAQOSP010000141">
    <property type="protein sequence ID" value="MDJ1172077.1"/>
    <property type="molecule type" value="Genomic_DNA"/>
</dbReference>
<evidence type="ECO:0000256" key="2">
    <source>
        <dbReference type="ARBA" id="ARBA00011044"/>
    </source>
</evidence>
<dbReference type="NCBIfam" id="NF040570">
    <property type="entry name" value="guided_TnpB"/>
    <property type="match status" value="1"/>
</dbReference>
<dbReference type="PANTHER" id="PTHR30405">
    <property type="entry name" value="TRANSPOSASE"/>
    <property type="match status" value="1"/>
</dbReference>
<feature type="domain" description="Probable transposase IS891/IS1136/IS1341" evidence="6">
    <location>
        <begin position="165"/>
        <end position="280"/>
    </location>
</feature>
<dbReference type="RefSeq" id="WP_283755830.1">
    <property type="nucleotide sequence ID" value="NZ_JAQOSP010000141.1"/>
</dbReference>
<organism evidence="8 9">
    <name type="scientific">Roseofilum acuticapitatum BLCC-M154</name>
    <dbReference type="NCBI Taxonomy" id="3022444"/>
    <lineage>
        <taxon>Bacteria</taxon>
        <taxon>Bacillati</taxon>
        <taxon>Cyanobacteriota</taxon>
        <taxon>Cyanophyceae</taxon>
        <taxon>Desertifilales</taxon>
        <taxon>Desertifilaceae</taxon>
        <taxon>Roseofilum</taxon>
        <taxon>Roseofilum acuticapitatum</taxon>
    </lineage>
</organism>
<gene>
    <name evidence="8" type="ORF">PMG71_21860</name>
</gene>
<keyword evidence="8" id="KW-0255">Endonuclease</keyword>
<evidence type="ECO:0000256" key="1">
    <source>
        <dbReference type="ARBA" id="ARBA00008761"/>
    </source>
</evidence>
<comment type="caution">
    <text evidence="8">The sequence shown here is derived from an EMBL/GenBank/DDBJ whole genome shotgun (WGS) entry which is preliminary data.</text>
</comment>
<evidence type="ECO:0000256" key="3">
    <source>
        <dbReference type="ARBA" id="ARBA00022578"/>
    </source>
</evidence>